<sequence length="146" mass="16826">MKITVETHIQAPLTRVWQAWITPADIVQWNFAHESWCCPAARLDLHPEGQFSYRMEARDGSGGFDFNGRFTEVMPCESLRFVIEDGREVSVCFKETDSGVLVSETFETEDEHSAEMQRQGWQAILDNFKRHVEANGMSSQEPEWKP</sequence>
<dbReference type="CDD" id="cd08897">
    <property type="entry name" value="SRPBCC_CalC_Aha1-like_4"/>
    <property type="match status" value="1"/>
</dbReference>
<evidence type="ECO:0000313" key="4">
    <source>
        <dbReference type="Proteomes" id="UP000278437"/>
    </source>
</evidence>
<dbReference type="InterPro" id="IPR013538">
    <property type="entry name" value="ASHA1/2-like_C"/>
</dbReference>
<protein>
    <recommendedName>
        <fullName evidence="2">Activator of Hsp90 ATPase homologue 1/2-like C-terminal domain-containing protein</fullName>
    </recommendedName>
</protein>
<dbReference type="SUPFAM" id="SSF55961">
    <property type="entry name" value="Bet v1-like"/>
    <property type="match status" value="1"/>
</dbReference>
<dbReference type="Proteomes" id="UP000278437">
    <property type="component" value="Chromosome"/>
</dbReference>
<dbReference type="Gene3D" id="3.30.530.20">
    <property type="match status" value="1"/>
</dbReference>
<evidence type="ECO:0000313" key="3">
    <source>
        <dbReference type="EMBL" id="AZQ10183.1"/>
    </source>
</evidence>
<proteinExistence type="inferred from homology"/>
<evidence type="ECO:0000259" key="2">
    <source>
        <dbReference type="Pfam" id="PF08327"/>
    </source>
</evidence>
<dbReference type="InterPro" id="IPR023393">
    <property type="entry name" value="START-like_dom_sf"/>
</dbReference>
<accession>A0ABN5TRR3</accession>
<name>A0ABN5TRR3_9GAMM</name>
<reference evidence="4" key="1">
    <citation type="submission" date="2017-03" db="EMBL/GenBank/DDBJ databases">
        <title>Full genome sequence of a non-lethal Shewanella isolate that potentiates virulence of Vibio parahaemolyticus causing acute hepatopancreatic necrosis disease (AHPND) in shrimp.</title>
        <authorList>
            <person name="Prachumwat A."/>
            <person name="Sritunyalucksana K."/>
        </authorList>
    </citation>
    <scope>NUCLEOTIDE SEQUENCE [LARGE SCALE GENOMIC DNA]</scope>
    <source>
        <strain evidence="4">TH2012</strain>
    </source>
</reference>
<keyword evidence="4" id="KW-1185">Reference proteome</keyword>
<evidence type="ECO:0000256" key="1">
    <source>
        <dbReference type="ARBA" id="ARBA00006817"/>
    </source>
</evidence>
<dbReference type="EMBL" id="CP020373">
    <property type="protein sequence ID" value="AZQ10183.1"/>
    <property type="molecule type" value="Genomic_DNA"/>
</dbReference>
<dbReference type="RefSeq" id="WP_126166572.1">
    <property type="nucleotide sequence ID" value="NZ_CP020373.1"/>
</dbReference>
<gene>
    <name evidence="3" type="ORF">STH12_01047</name>
</gene>
<comment type="similarity">
    <text evidence="1">Belongs to the AHA1 family.</text>
</comment>
<organism evidence="3 4">
    <name type="scientific">Shewanella khirikhana</name>
    <dbReference type="NCBI Taxonomy" id="1965282"/>
    <lineage>
        <taxon>Bacteria</taxon>
        <taxon>Pseudomonadati</taxon>
        <taxon>Pseudomonadota</taxon>
        <taxon>Gammaproteobacteria</taxon>
        <taxon>Alteromonadales</taxon>
        <taxon>Shewanellaceae</taxon>
        <taxon>Shewanella</taxon>
    </lineage>
</organism>
<dbReference type="Pfam" id="PF08327">
    <property type="entry name" value="AHSA1"/>
    <property type="match status" value="1"/>
</dbReference>
<feature type="domain" description="Activator of Hsp90 ATPase homologue 1/2-like C-terminal" evidence="2">
    <location>
        <begin position="11"/>
        <end position="133"/>
    </location>
</feature>